<dbReference type="InterPro" id="IPR029060">
    <property type="entry name" value="PIN-like_dom_sf"/>
</dbReference>
<evidence type="ECO:0000259" key="1">
    <source>
        <dbReference type="Pfam" id="PF01850"/>
    </source>
</evidence>
<comment type="caution">
    <text evidence="2">The sequence shown here is derived from an EMBL/GenBank/DDBJ whole genome shotgun (WGS) entry which is preliminary data.</text>
</comment>
<dbReference type="CDD" id="cd09872">
    <property type="entry name" value="PIN_Sll0205-like"/>
    <property type="match status" value="1"/>
</dbReference>
<gene>
    <name evidence="2" type="ORF">F8B43_4426</name>
</gene>
<evidence type="ECO:0000313" key="3">
    <source>
        <dbReference type="Proteomes" id="UP000469949"/>
    </source>
</evidence>
<reference evidence="2 3" key="1">
    <citation type="submission" date="2019-10" db="EMBL/GenBank/DDBJ databases">
        <title>Draft Genome Sequence of the Caffeine Degrading Methylotroph Methylorubrum populi PINKEL.</title>
        <authorList>
            <person name="Dawson S.C."/>
            <person name="Zhang X."/>
            <person name="Wright M.E."/>
            <person name="Sharma G."/>
            <person name="Langner J.T."/>
            <person name="Ditty J.L."/>
            <person name="Subuyuj G.A."/>
        </authorList>
    </citation>
    <scope>NUCLEOTIDE SEQUENCE [LARGE SCALE GENOMIC DNA]</scope>
    <source>
        <strain evidence="2 3">Pinkel</strain>
    </source>
</reference>
<dbReference type="InterPro" id="IPR041705">
    <property type="entry name" value="PIN_Sll0205"/>
</dbReference>
<dbReference type="AlphaFoldDB" id="A0A833MVC8"/>
<accession>A0A833MVC8</accession>
<organism evidence="2 3">
    <name type="scientific">Methylorubrum populi</name>
    <dbReference type="NCBI Taxonomy" id="223967"/>
    <lineage>
        <taxon>Bacteria</taxon>
        <taxon>Pseudomonadati</taxon>
        <taxon>Pseudomonadota</taxon>
        <taxon>Alphaproteobacteria</taxon>
        <taxon>Hyphomicrobiales</taxon>
        <taxon>Methylobacteriaceae</taxon>
        <taxon>Methylorubrum</taxon>
    </lineage>
</organism>
<protein>
    <recommendedName>
        <fullName evidence="1">PIN domain-containing protein</fullName>
    </recommendedName>
</protein>
<feature type="domain" description="PIN" evidence="1">
    <location>
        <begin position="4"/>
        <end position="122"/>
    </location>
</feature>
<dbReference type="PANTHER" id="PTHR36173:SF2">
    <property type="entry name" value="RIBONUCLEASE VAPC16"/>
    <property type="match status" value="1"/>
</dbReference>
<dbReference type="SUPFAM" id="SSF88723">
    <property type="entry name" value="PIN domain-like"/>
    <property type="match status" value="1"/>
</dbReference>
<dbReference type="Gene3D" id="3.40.50.1010">
    <property type="entry name" value="5'-nuclease"/>
    <property type="match status" value="1"/>
</dbReference>
<dbReference type="EMBL" id="WEKV01000018">
    <property type="protein sequence ID" value="KAB7783132.1"/>
    <property type="molecule type" value="Genomic_DNA"/>
</dbReference>
<dbReference type="Pfam" id="PF01850">
    <property type="entry name" value="PIN"/>
    <property type="match status" value="1"/>
</dbReference>
<dbReference type="PANTHER" id="PTHR36173">
    <property type="entry name" value="RIBONUCLEASE VAPC16-RELATED"/>
    <property type="match status" value="1"/>
</dbReference>
<dbReference type="Proteomes" id="UP000469949">
    <property type="component" value="Unassembled WGS sequence"/>
</dbReference>
<evidence type="ECO:0000313" key="2">
    <source>
        <dbReference type="EMBL" id="KAB7783132.1"/>
    </source>
</evidence>
<dbReference type="RefSeq" id="WP_152278358.1">
    <property type="nucleotide sequence ID" value="NZ_CP136837.1"/>
</dbReference>
<dbReference type="InterPro" id="IPR002716">
    <property type="entry name" value="PIN_dom"/>
</dbReference>
<dbReference type="InterPro" id="IPR052919">
    <property type="entry name" value="TA_system_RNase"/>
</dbReference>
<name>A0A833MVC8_9HYPH</name>
<proteinExistence type="predicted"/>
<sequence>MRLLLDTHLLIWALGAPEKLPSSARQLIDDPTHLPAFSTASIWELAIKQSLARSGNPIDAALLRRTLLRDGYEELPVLGIHATAVAGLPLIHKDPFDRLLVAQATVEGITLLTSDAHVARYPGPIRRV</sequence>